<sequence>MLSIPIASYCSIKRLALEYLSSLKMDHLINPIGIITQYGNAAANITGNVFINVNSKSKR</sequence>
<keyword evidence="2" id="KW-1185">Reference proteome</keyword>
<dbReference type="Proteomes" id="UP000815846">
    <property type="component" value="Unassembled WGS sequence"/>
</dbReference>
<evidence type="ECO:0000313" key="1">
    <source>
        <dbReference type="EMBL" id="TYK64258.1"/>
    </source>
</evidence>
<reference evidence="1 2" key="1">
    <citation type="submission" date="2019-08" db="EMBL/GenBank/DDBJ databases">
        <title>Microbe sample from Colwellia echini.</title>
        <authorList>
            <person name="Christiansen L."/>
            <person name="Pathiraja D."/>
            <person name="Schultz-Johansen M."/>
            <person name="Choi I.-G."/>
            <person name="Stougaard P."/>
        </authorList>
    </citation>
    <scope>NUCLEOTIDE SEQUENCE [LARGE SCALE GENOMIC DNA]</scope>
    <source>
        <strain evidence="1 2">A3</strain>
    </source>
</reference>
<dbReference type="EMBL" id="PJAI02000034">
    <property type="protein sequence ID" value="TYK64258.1"/>
    <property type="molecule type" value="Genomic_DNA"/>
</dbReference>
<evidence type="ECO:0000313" key="2">
    <source>
        <dbReference type="Proteomes" id="UP000815846"/>
    </source>
</evidence>
<comment type="caution">
    <text evidence="1">The sequence shown here is derived from an EMBL/GenBank/DDBJ whole genome shotgun (WGS) entry which is preliminary data.</text>
</comment>
<organism evidence="1 2">
    <name type="scientific">Colwellia echini</name>
    <dbReference type="NCBI Taxonomy" id="1982103"/>
    <lineage>
        <taxon>Bacteria</taxon>
        <taxon>Pseudomonadati</taxon>
        <taxon>Pseudomonadota</taxon>
        <taxon>Gammaproteobacteria</taxon>
        <taxon>Alteromonadales</taxon>
        <taxon>Colwelliaceae</taxon>
        <taxon>Colwellia</taxon>
    </lineage>
</organism>
<proteinExistence type="predicted"/>
<accession>A0ABY3MST5</accession>
<name>A0ABY3MST5_9GAMM</name>
<protein>
    <submittedName>
        <fullName evidence="1">Uncharacterized protein</fullName>
    </submittedName>
</protein>
<gene>
    <name evidence="1" type="ORF">CWS31_016640</name>
</gene>